<organism evidence="18 19">
    <name type="scientific">Catharus ustulatus</name>
    <name type="common">Russet-backed thrush</name>
    <name type="synonym">Hylocichla ustulatus</name>
    <dbReference type="NCBI Taxonomy" id="91951"/>
    <lineage>
        <taxon>Eukaryota</taxon>
        <taxon>Metazoa</taxon>
        <taxon>Chordata</taxon>
        <taxon>Craniata</taxon>
        <taxon>Vertebrata</taxon>
        <taxon>Euteleostomi</taxon>
        <taxon>Archelosauria</taxon>
        <taxon>Archosauria</taxon>
        <taxon>Dinosauria</taxon>
        <taxon>Saurischia</taxon>
        <taxon>Theropoda</taxon>
        <taxon>Coelurosauria</taxon>
        <taxon>Aves</taxon>
        <taxon>Neognathae</taxon>
        <taxon>Neoaves</taxon>
        <taxon>Telluraves</taxon>
        <taxon>Australaves</taxon>
        <taxon>Passeriformes</taxon>
        <taxon>Turdidae</taxon>
        <taxon>Catharus</taxon>
    </lineage>
</organism>
<dbReference type="GO" id="GO:0005886">
    <property type="term" value="C:plasma membrane"/>
    <property type="evidence" value="ECO:0007669"/>
    <property type="project" value="UniProtKB-SubCell"/>
</dbReference>
<dbReference type="AlphaFoldDB" id="A0A8C3Y4G9"/>
<reference evidence="18" key="3">
    <citation type="submission" date="2025-09" db="UniProtKB">
        <authorList>
            <consortium name="Ensembl"/>
        </authorList>
    </citation>
    <scope>IDENTIFICATION</scope>
</reference>
<proteinExistence type="inferred from homology"/>
<dbReference type="RefSeq" id="XP_032915989.1">
    <property type="nucleotide sequence ID" value="XM_033060098.2"/>
</dbReference>
<dbReference type="GO" id="GO:1903142">
    <property type="term" value="P:positive regulation of establishment of endothelial barrier"/>
    <property type="evidence" value="ECO:0007669"/>
    <property type="project" value="TreeGrafter"/>
</dbReference>
<dbReference type="GO" id="GO:0005516">
    <property type="term" value="F:calmodulin binding"/>
    <property type="evidence" value="ECO:0007669"/>
    <property type="project" value="UniProtKB-KW"/>
</dbReference>
<dbReference type="SUPFAM" id="SSF53639">
    <property type="entry name" value="AraD/HMP-PK domain-like"/>
    <property type="match status" value="1"/>
</dbReference>
<evidence type="ECO:0000256" key="7">
    <source>
        <dbReference type="ARBA" id="ARBA00022860"/>
    </source>
</evidence>
<name>A0A8C3Y4G9_CATUS</name>
<feature type="region of interest" description="Disordered" evidence="16">
    <location>
        <begin position="1"/>
        <end position="20"/>
    </location>
</feature>
<evidence type="ECO:0000256" key="13">
    <source>
        <dbReference type="ARBA" id="ARBA00065959"/>
    </source>
</evidence>
<dbReference type="Pfam" id="PF00596">
    <property type="entry name" value="Aldolase_II"/>
    <property type="match status" value="1"/>
</dbReference>
<evidence type="ECO:0000256" key="5">
    <source>
        <dbReference type="ARBA" id="ARBA00022490"/>
    </source>
</evidence>
<dbReference type="GO" id="GO:0007010">
    <property type="term" value="P:cytoskeleton organization"/>
    <property type="evidence" value="ECO:0007669"/>
    <property type="project" value="UniProtKB-ARBA"/>
</dbReference>
<evidence type="ECO:0000256" key="14">
    <source>
        <dbReference type="ARBA" id="ARBA00072931"/>
    </source>
</evidence>
<keyword evidence="19" id="KW-1185">Reference proteome</keyword>
<evidence type="ECO:0000256" key="10">
    <source>
        <dbReference type="ARBA" id="ARBA00023203"/>
    </source>
</evidence>
<keyword evidence="6" id="KW-0597">Phosphoprotein</keyword>
<dbReference type="Gene3D" id="3.40.225.10">
    <property type="entry name" value="Class II aldolase/adducin N-terminal domain"/>
    <property type="match status" value="1"/>
</dbReference>
<keyword evidence="5" id="KW-0963">Cytoplasm</keyword>
<evidence type="ECO:0000256" key="3">
    <source>
        <dbReference type="ARBA" id="ARBA00006274"/>
    </source>
</evidence>
<feature type="region of interest" description="Disordered" evidence="16">
    <location>
        <begin position="421"/>
        <end position="483"/>
    </location>
</feature>
<dbReference type="Proteomes" id="UP000694563">
    <property type="component" value="Chromosome 5"/>
</dbReference>
<evidence type="ECO:0000256" key="16">
    <source>
        <dbReference type="SAM" id="MobiDB-lite"/>
    </source>
</evidence>
<evidence type="ECO:0000256" key="9">
    <source>
        <dbReference type="ARBA" id="ARBA00023136"/>
    </source>
</evidence>
<comment type="function">
    <text evidence="12">Membrane-cytoskeleton-associated protein that promotes the assembly of the spectrin-actin network. Binds to calmodulin.</text>
</comment>
<dbReference type="GO" id="GO:0014069">
    <property type="term" value="C:postsynaptic density"/>
    <property type="evidence" value="ECO:0007669"/>
    <property type="project" value="TreeGrafter"/>
</dbReference>
<dbReference type="CTD" id="118"/>
<feature type="compositionally biased region" description="Basic and acidic residues" evidence="16">
    <location>
        <begin position="647"/>
        <end position="662"/>
    </location>
</feature>
<evidence type="ECO:0000256" key="1">
    <source>
        <dbReference type="ARBA" id="ARBA00004245"/>
    </source>
</evidence>
<evidence type="ECO:0000313" key="19">
    <source>
        <dbReference type="Proteomes" id="UP000694563"/>
    </source>
</evidence>
<protein>
    <recommendedName>
        <fullName evidence="14">Alpha-adducin</fullName>
    </recommendedName>
    <alternativeName>
        <fullName evidence="15">Erythrocyte adducin subunit alpha</fullName>
    </alternativeName>
</protein>
<dbReference type="InterPro" id="IPR001303">
    <property type="entry name" value="Aldolase_II/adducin_N"/>
</dbReference>
<sequence>MNGDSGVGVVTSPPPTTAPHKERYFDRVDENNPEYLRERNMAPDLRQDFNMMEQKKRVSMILQSPAFCEELESMIQEQFKKGKNPTGLLALQQIADFMTTHVPNVYPAAPQGGMAALNMSLGMVTPVNDLRGSDSIAYEKGEKLLRCKLAAFYRLADLFGWSQLIYNHITARVNSEQEHFLIVPFGLLYSEVTASSLVKINIQGDVVDRGSTNLGVNQAGFTLHSAIYAARPDVKCIVHIHTPAGAAVSAMKCGLLPISPEALSLGEVAYHDYHGILVDDEEKVVIQKNLGPKSKVLILRNHGLVSVGETVEEAFYYIHNLVLACEIQVRTLASAGGPDNLVLLDPGKYKAKSRSPESPAGEGTVSHPKWQIGEQEFEALMRMLDNLGYRTGYPYRCPALREKSKKYSDVEIPASVTGYSFTSDGESGISSPLRHSFQKQQREKTRWLNSGRGDDASEEGQNGSSPKSKTKWTKEDGHRTATSAVPNLFVPLNTNPKEVQEMRNKIREQNLQDIKTAGPQSQVLSGVVVDRSLVQDAPLSDCTESIEGLDLTEQAFSPAKSLSVRKGELVTASKAIIEKEYQPKVIVSTTGPNPFNKLTDRELEEYRKEVERKQKGPEEPSEDGRPEKEKSPPDPSSARTPPSTPIKIEEETRQDQTYRDDSDAATFKQTLPDLTPDEPSEALGFPPLGKEEGRCDHDVPKSQTEPPAVENKEPQSQPTEEPATPTAEEGTAADAGSDESPGKSPSKKKKKFRTPSFLKKSKKKSDS</sequence>
<dbReference type="PANTHER" id="PTHR10672:SF4">
    <property type="entry name" value="ALPHA-ADDUCIN"/>
    <property type="match status" value="1"/>
</dbReference>
<dbReference type="CDD" id="cd00398">
    <property type="entry name" value="Aldolase_II"/>
    <property type="match status" value="1"/>
</dbReference>
<keyword evidence="11" id="KW-0206">Cytoskeleton</keyword>
<feature type="region of interest" description="Disordered" evidence="16">
    <location>
        <begin position="587"/>
        <end position="767"/>
    </location>
</feature>
<dbReference type="GeneID" id="116996455"/>
<keyword evidence="8" id="KW-0007">Acetylation</keyword>
<dbReference type="FunFam" id="3.40.225.10:FF:000002">
    <property type="entry name" value="alpha-adducin isoform X2"/>
    <property type="match status" value="1"/>
</dbReference>
<dbReference type="GO" id="GO:1903393">
    <property type="term" value="P:positive regulation of adherens junction organization"/>
    <property type="evidence" value="ECO:0007669"/>
    <property type="project" value="TreeGrafter"/>
</dbReference>
<evidence type="ECO:0000256" key="8">
    <source>
        <dbReference type="ARBA" id="ARBA00022990"/>
    </source>
</evidence>
<comment type="similarity">
    <text evidence="3">Belongs to the aldolase class II family. Adducin subfamily.</text>
</comment>
<feature type="compositionally biased region" description="Low complexity" evidence="16">
    <location>
        <begin position="714"/>
        <end position="744"/>
    </location>
</feature>
<dbReference type="NCBIfam" id="NF005451">
    <property type="entry name" value="PRK07044.1"/>
    <property type="match status" value="1"/>
</dbReference>
<feature type="compositionally biased region" description="Basic residues" evidence="16">
    <location>
        <begin position="745"/>
        <end position="767"/>
    </location>
</feature>
<evidence type="ECO:0000256" key="15">
    <source>
        <dbReference type="ARBA" id="ARBA00076470"/>
    </source>
</evidence>
<keyword evidence="10" id="KW-0009">Actin-binding</keyword>
<dbReference type="PANTHER" id="PTHR10672">
    <property type="entry name" value="ADDUCIN"/>
    <property type="match status" value="1"/>
</dbReference>
<feature type="compositionally biased region" description="Polar residues" evidence="16">
    <location>
        <begin position="421"/>
        <end position="430"/>
    </location>
</feature>
<dbReference type="SMART" id="SM01007">
    <property type="entry name" value="Aldolase_II"/>
    <property type="match status" value="1"/>
</dbReference>
<dbReference type="InterPro" id="IPR036409">
    <property type="entry name" value="Aldolase_II/adducin_N_sf"/>
</dbReference>
<comment type="subunit">
    <text evidence="13">Heterodimer of an alpha and a beta subunit or an alpha and a gamma subunit.</text>
</comment>
<dbReference type="GO" id="GO:0051016">
    <property type="term" value="P:barbed-end actin filament capping"/>
    <property type="evidence" value="ECO:0007669"/>
    <property type="project" value="TreeGrafter"/>
</dbReference>
<evidence type="ECO:0000259" key="17">
    <source>
        <dbReference type="SMART" id="SM01007"/>
    </source>
</evidence>
<dbReference type="GO" id="GO:0051015">
    <property type="term" value="F:actin filament binding"/>
    <property type="evidence" value="ECO:0007669"/>
    <property type="project" value="TreeGrafter"/>
</dbReference>
<evidence type="ECO:0000256" key="2">
    <source>
        <dbReference type="ARBA" id="ARBA00004413"/>
    </source>
</evidence>
<comment type="subcellular location">
    <subcellularLocation>
        <location evidence="2">Cell membrane</location>
        <topology evidence="2">Peripheral membrane protein</topology>
        <orientation evidence="2">Cytoplasmic side</orientation>
    </subcellularLocation>
    <subcellularLocation>
        <location evidence="1">Cytoplasm</location>
        <location evidence="1">Cytoskeleton</location>
    </subcellularLocation>
</comment>
<feature type="compositionally biased region" description="Basic and acidic residues" evidence="16">
    <location>
        <begin position="598"/>
        <end position="632"/>
    </location>
</feature>
<feature type="compositionally biased region" description="Basic and acidic residues" evidence="16">
    <location>
        <begin position="689"/>
        <end position="700"/>
    </location>
</feature>
<dbReference type="Ensembl" id="ENSCUST00005015514.1">
    <property type="protein sequence ID" value="ENSCUSP00005014936.1"/>
    <property type="gene ID" value="ENSCUSG00005009598.1"/>
</dbReference>
<gene>
    <name evidence="18" type="primary">ADD1</name>
</gene>
<evidence type="ECO:0000256" key="12">
    <source>
        <dbReference type="ARBA" id="ARBA00055853"/>
    </source>
</evidence>
<accession>A0A8C3Y4G9</accession>
<dbReference type="GO" id="GO:0005912">
    <property type="term" value="C:adherens junction"/>
    <property type="evidence" value="ECO:0007669"/>
    <property type="project" value="TreeGrafter"/>
</dbReference>
<keyword evidence="9" id="KW-0472">Membrane</keyword>
<keyword evidence="4" id="KW-1003">Cell membrane</keyword>
<evidence type="ECO:0000256" key="4">
    <source>
        <dbReference type="ARBA" id="ARBA00022475"/>
    </source>
</evidence>
<keyword evidence="7" id="KW-0112">Calmodulin-binding</keyword>
<reference evidence="18" key="1">
    <citation type="submission" date="2020-10" db="EMBL/GenBank/DDBJ databases">
        <title>Catharus ustulatus (Swainson's thrush) genome, bCatUst1, primary haplotype v2.</title>
        <authorList>
            <person name="Delmore K."/>
            <person name="Vafadar M."/>
            <person name="Formenti G."/>
            <person name="Chow W."/>
            <person name="Pelan S."/>
            <person name="Howe K."/>
            <person name="Rhie A."/>
            <person name="Mountcastle J."/>
            <person name="Haase B."/>
            <person name="Fedrigo O."/>
            <person name="Jarvis E.D."/>
        </authorList>
    </citation>
    <scope>NUCLEOTIDE SEQUENCE [LARGE SCALE GENOMIC DNA]</scope>
</reference>
<dbReference type="GO" id="GO:0005856">
    <property type="term" value="C:cytoskeleton"/>
    <property type="evidence" value="ECO:0007669"/>
    <property type="project" value="UniProtKB-SubCell"/>
</dbReference>
<evidence type="ECO:0000256" key="11">
    <source>
        <dbReference type="ARBA" id="ARBA00023212"/>
    </source>
</evidence>
<dbReference type="GO" id="GO:0005925">
    <property type="term" value="C:focal adhesion"/>
    <property type="evidence" value="ECO:0007669"/>
    <property type="project" value="TreeGrafter"/>
</dbReference>
<dbReference type="InterPro" id="IPR051017">
    <property type="entry name" value="Aldolase-II_Adducin_sf"/>
</dbReference>
<reference evidence="18" key="2">
    <citation type="submission" date="2025-08" db="UniProtKB">
        <authorList>
            <consortium name="Ensembl"/>
        </authorList>
    </citation>
    <scope>IDENTIFICATION</scope>
</reference>
<evidence type="ECO:0000256" key="6">
    <source>
        <dbReference type="ARBA" id="ARBA00022553"/>
    </source>
</evidence>
<evidence type="ECO:0000313" key="18">
    <source>
        <dbReference type="Ensembl" id="ENSCUSP00005014936.1"/>
    </source>
</evidence>
<feature type="domain" description="Class II aldolase/adducin N-terminal" evidence="17">
    <location>
        <begin position="147"/>
        <end position="329"/>
    </location>
</feature>